<dbReference type="EMBL" id="GBXM01108943">
    <property type="protein sequence ID" value="JAG99633.1"/>
    <property type="molecule type" value="Transcribed_RNA"/>
</dbReference>
<reference evidence="1" key="1">
    <citation type="submission" date="2014-11" db="EMBL/GenBank/DDBJ databases">
        <authorList>
            <person name="Amaro Gonzalez C."/>
        </authorList>
    </citation>
    <scope>NUCLEOTIDE SEQUENCE</scope>
</reference>
<name>A0A0E9P5F5_ANGAN</name>
<protein>
    <submittedName>
        <fullName evidence="1">Uncharacterized protein</fullName>
    </submittedName>
</protein>
<reference evidence="1" key="2">
    <citation type="journal article" date="2015" name="Fish Shellfish Immunol.">
        <title>Early steps in the European eel (Anguilla anguilla)-Vibrio vulnificus interaction in the gills: Role of the RtxA13 toxin.</title>
        <authorList>
            <person name="Callol A."/>
            <person name="Pajuelo D."/>
            <person name="Ebbesson L."/>
            <person name="Teles M."/>
            <person name="MacKenzie S."/>
            <person name="Amaro C."/>
        </authorList>
    </citation>
    <scope>NUCLEOTIDE SEQUENCE</scope>
</reference>
<accession>A0A0E9P5F5</accession>
<proteinExistence type="predicted"/>
<sequence length="29" mass="3269">MSCVALITVEFIEDFCLAAKLLASELWHD</sequence>
<dbReference type="AlphaFoldDB" id="A0A0E9P5F5"/>
<organism evidence="1">
    <name type="scientific">Anguilla anguilla</name>
    <name type="common">European freshwater eel</name>
    <name type="synonym">Muraena anguilla</name>
    <dbReference type="NCBI Taxonomy" id="7936"/>
    <lineage>
        <taxon>Eukaryota</taxon>
        <taxon>Metazoa</taxon>
        <taxon>Chordata</taxon>
        <taxon>Craniata</taxon>
        <taxon>Vertebrata</taxon>
        <taxon>Euteleostomi</taxon>
        <taxon>Actinopterygii</taxon>
        <taxon>Neopterygii</taxon>
        <taxon>Teleostei</taxon>
        <taxon>Anguilliformes</taxon>
        <taxon>Anguillidae</taxon>
        <taxon>Anguilla</taxon>
    </lineage>
</organism>
<evidence type="ECO:0000313" key="1">
    <source>
        <dbReference type="EMBL" id="JAG99633.1"/>
    </source>
</evidence>